<gene>
    <name evidence="2" type="ORF">JCGZ_08106</name>
</gene>
<dbReference type="OrthoDB" id="119302at2759"/>
<dbReference type="Pfam" id="PF04950">
    <property type="entry name" value="RIBIOP_C"/>
    <property type="match status" value="1"/>
</dbReference>
<feature type="domain" description="Ribosome biogenesis protein BMS1/TSR1 C-terminal" evidence="1">
    <location>
        <begin position="28"/>
        <end position="57"/>
    </location>
</feature>
<accession>A0A067KX26</accession>
<evidence type="ECO:0000259" key="1">
    <source>
        <dbReference type="Pfam" id="PF04950"/>
    </source>
</evidence>
<evidence type="ECO:0000313" key="3">
    <source>
        <dbReference type="Proteomes" id="UP000027138"/>
    </source>
</evidence>
<dbReference type="AlphaFoldDB" id="A0A067KX26"/>
<organism evidence="2 3">
    <name type="scientific">Jatropha curcas</name>
    <name type="common">Barbados nut</name>
    <dbReference type="NCBI Taxonomy" id="180498"/>
    <lineage>
        <taxon>Eukaryota</taxon>
        <taxon>Viridiplantae</taxon>
        <taxon>Streptophyta</taxon>
        <taxon>Embryophyta</taxon>
        <taxon>Tracheophyta</taxon>
        <taxon>Spermatophyta</taxon>
        <taxon>Magnoliopsida</taxon>
        <taxon>eudicotyledons</taxon>
        <taxon>Gunneridae</taxon>
        <taxon>Pentapetalae</taxon>
        <taxon>rosids</taxon>
        <taxon>fabids</taxon>
        <taxon>Malpighiales</taxon>
        <taxon>Euphorbiaceae</taxon>
        <taxon>Crotonoideae</taxon>
        <taxon>Jatropheae</taxon>
        <taxon>Jatropha</taxon>
    </lineage>
</organism>
<keyword evidence="3" id="KW-1185">Reference proteome</keyword>
<evidence type="ECO:0000313" key="2">
    <source>
        <dbReference type="EMBL" id="KDP36815.1"/>
    </source>
</evidence>
<reference evidence="2 3" key="1">
    <citation type="journal article" date="2014" name="PLoS ONE">
        <title>Global Analysis of Gene Expression Profiles in Physic Nut (Jatropha curcas L.) Seedlings Exposed to Salt Stress.</title>
        <authorList>
            <person name="Zhang L."/>
            <person name="Zhang C."/>
            <person name="Wu P."/>
            <person name="Chen Y."/>
            <person name="Li M."/>
            <person name="Jiang H."/>
            <person name="Wu G."/>
        </authorList>
    </citation>
    <scope>NUCLEOTIDE SEQUENCE [LARGE SCALE GENOMIC DNA]</scope>
    <source>
        <strain evidence="3">cv. GZQX0401</strain>
        <tissue evidence="2">Young leaves</tissue>
    </source>
</reference>
<name>A0A067KX26_JATCU</name>
<dbReference type="InterPro" id="IPR007034">
    <property type="entry name" value="BMS1_TSR1_C"/>
</dbReference>
<proteinExistence type="predicted"/>
<dbReference type="Proteomes" id="UP000027138">
    <property type="component" value="Unassembled WGS sequence"/>
</dbReference>
<protein>
    <recommendedName>
        <fullName evidence="1">Ribosome biogenesis protein BMS1/TSR1 C-terminal domain-containing protein</fullName>
    </recommendedName>
</protein>
<sequence length="58" mass="6896">MHEGENLTREQIEYEIKKIKEAHAEDKALIKKHDSYDAPIKSKEELIVHFGFRKFVAR</sequence>
<dbReference type="EMBL" id="KK914420">
    <property type="protein sequence ID" value="KDP36815.1"/>
    <property type="molecule type" value="Genomic_DNA"/>
</dbReference>